<dbReference type="Proteomes" id="UP001456562">
    <property type="component" value="Unassembled WGS sequence"/>
</dbReference>
<dbReference type="PANTHER" id="PTHR33495">
    <property type="entry name" value="ANTI-SIGMA FACTOR ANTAGONIST TM_1081-RELATED-RELATED"/>
    <property type="match status" value="1"/>
</dbReference>
<dbReference type="InterPro" id="IPR003658">
    <property type="entry name" value="Anti-sigma_ant"/>
</dbReference>
<dbReference type="SUPFAM" id="SSF52091">
    <property type="entry name" value="SpoIIaa-like"/>
    <property type="match status" value="1"/>
</dbReference>
<comment type="similarity">
    <text evidence="1 2">Belongs to the anti-sigma-factor antagonist family.</text>
</comment>
<gene>
    <name evidence="4" type="ORF">ABR748_37560</name>
</gene>
<comment type="caution">
    <text evidence="4">The sequence shown here is derived from an EMBL/GenBank/DDBJ whole genome shotgun (WGS) entry which is preliminary data.</text>
</comment>
<dbReference type="EMBL" id="JBEJUE010000077">
    <property type="protein sequence ID" value="MER0429838.1"/>
    <property type="molecule type" value="Genomic_DNA"/>
</dbReference>
<dbReference type="Pfam" id="PF01740">
    <property type="entry name" value="STAS"/>
    <property type="match status" value="1"/>
</dbReference>
<feature type="domain" description="STAS" evidence="3">
    <location>
        <begin position="13"/>
        <end position="121"/>
    </location>
</feature>
<dbReference type="Gene3D" id="3.30.750.24">
    <property type="entry name" value="STAS domain"/>
    <property type="match status" value="1"/>
</dbReference>
<reference evidence="4 5" key="1">
    <citation type="submission" date="2024-01" db="EMBL/GenBank/DDBJ databases">
        <title>Metagenomic exploration of the rhizosphere soil microbial community and their significance in facilitating the development of wild simulated ginseng.</title>
        <authorList>
            <person name="Huang J."/>
        </authorList>
    </citation>
    <scope>NUCLEOTIDE SEQUENCE [LARGE SCALE GENOMIC DNA]</scope>
    <source>
        <strain evidence="4 5">WY141</strain>
    </source>
</reference>
<accession>A0ABV1QFD8</accession>
<dbReference type="PANTHER" id="PTHR33495:SF2">
    <property type="entry name" value="ANTI-SIGMA FACTOR ANTAGONIST TM_1081-RELATED"/>
    <property type="match status" value="1"/>
</dbReference>
<organism evidence="4 5">
    <name type="scientific">Streptomyces microflavus</name>
    <name type="common">Streptomyces lipmanii</name>
    <dbReference type="NCBI Taxonomy" id="1919"/>
    <lineage>
        <taxon>Bacteria</taxon>
        <taxon>Bacillati</taxon>
        <taxon>Actinomycetota</taxon>
        <taxon>Actinomycetes</taxon>
        <taxon>Kitasatosporales</taxon>
        <taxon>Streptomycetaceae</taxon>
        <taxon>Streptomyces</taxon>
    </lineage>
</organism>
<evidence type="ECO:0000256" key="2">
    <source>
        <dbReference type="RuleBase" id="RU003749"/>
    </source>
</evidence>
<sequence>MTDTNSGAEPCHLTVTRAVSGGIGIITASGEIDHESVGQLREALLPGGAPEPERVVLDLGAVTFMDSSGINVLIAAYHALNDTQGWLRLARPPAPVLRTIELVSLDTVLTCYPTVEQAATA</sequence>
<evidence type="ECO:0000313" key="4">
    <source>
        <dbReference type="EMBL" id="MER0429838.1"/>
    </source>
</evidence>
<keyword evidence="5" id="KW-1185">Reference proteome</keyword>
<dbReference type="PROSITE" id="PS50801">
    <property type="entry name" value="STAS"/>
    <property type="match status" value="1"/>
</dbReference>
<dbReference type="RefSeq" id="WP_350241882.1">
    <property type="nucleotide sequence ID" value="NZ_JBEJUE010000077.1"/>
</dbReference>
<evidence type="ECO:0000259" key="3">
    <source>
        <dbReference type="PROSITE" id="PS50801"/>
    </source>
</evidence>
<evidence type="ECO:0000256" key="1">
    <source>
        <dbReference type="ARBA" id="ARBA00009013"/>
    </source>
</evidence>
<proteinExistence type="inferred from homology"/>
<dbReference type="NCBIfam" id="TIGR00377">
    <property type="entry name" value="ant_ant_sig"/>
    <property type="match status" value="1"/>
</dbReference>
<name>A0ABV1QFD8_STRMI</name>
<dbReference type="CDD" id="cd07043">
    <property type="entry name" value="STAS_anti-anti-sigma_factors"/>
    <property type="match status" value="1"/>
</dbReference>
<dbReference type="InterPro" id="IPR036513">
    <property type="entry name" value="STAS_dom_sf"/>
</dbReference>
<evidence type="ECO:0000313" key="5">
    <source>
        <dbReference type="Proteomes" id="UP001456562"/>
    </source>
</evidence>
<protein>
    <recommendedName>
        <fullName evidence="2">Anti-sigma factor antagonist</fullName>
    </recommendedName>
</protein>
<dbReference type="InterPro" id="IPR002645">
    <property type="entry name" value="STAS_dom"/>
</dbReference>